<dbReference type="PROSITE" id="PS50943">
    <property type="entry name" value="HTH_CROC1"/>
    <property type="match status" value="1"/>
</dbReference>
<dbReference type="Pfam" id="PF07883">
    <property type="entry name" value="Cupin_2"/>
    <property type="match status" value="1"/>
</dbReference>
<dbReference type="STRING" id="1122619.GCA_000373745_00997"/>
<evidence type="ECO:0000313" key="4">
    <source>
        <dbReference type="EMBL" id="SUA50987.1"/>
    </source>
</evidence>
<feature type="domain" description="HTH cro/C1-type" evidence="2">
    <location>
        <begin position="23"/>
        <end position="77"/>
    </location>
</feature>
<dbReference type="InterPro" id="IPR014710">
    <property type="entry name" value="RmlC-like_jellyroll"/>
</dbReference>
<evidence type="ECO:0000313" key="6">
    <source>
        <dbReference type="Proteomes" id="UP000594903"/>
    </source>
</evidence>
<dbReference type="CDD" id="cd02209">
    <property type="entry name" value="cupin_XRE_C"/>
    <property type="match status" value="1"/>
</dbReference>
<accession>A0A378XB77</accession>
<evidence type="ECO:0000256" key="1">
    <source>
        <dbReference type="ARBA" id="ARBA00023125"/>
    </source>
</evidence>
<dbReference type="OrthoDB" id="9805356at2"/>
<dbReference type="GO" id="GO:0003677">
    <property type="term" value="F:DNA binding"/>
    <property type="evidence" value="ECO:0007669"/>
    <property type="project" value="UniProtKB-KW"/>
</dbReference>
<evidence type="ECO:0000313" key="5">
    <source>
        <dbReference type="Proteomes" id="UP000254603"/>
    </source>
</evidence>
<dbReference type="InterPro" id="IPR050807">
    <property type="entry name" value="TransReg_Diox_bact_type"/>
</dbReference>
<protein>
    <submittedName>
        <fullName evidence="4">DNA-binding transcriptional repressor PuuR</fullName>
    </submittedName>
    <submittedName>
        <fullName evidence="3">Helix-turn-helix domain-containing protein</fullName>
    </submittedName>
</protein>
<dbReference type="PANTHER" id="PTHR46797">
    <property type="entry name" value="HTH-TYPE TRANSCRIPTIONAL REGULATOR"/>
    <property type="match status" value="1"/>
</dbReference>
<dbReference type="Proteomes" id="UP000254603">
    <property type="component" value="Unassembled WGS sequence"/>
</dbReference>
<keyword evidence="6" id="KW-1185">Reference proteome</keyword>
<dbReference type="InterPro" id="IPR001387">
    <property type="entry name" value="Cro/C1-type_HTH"/>
</dbReference>
<dbReference type="InterPro" id="IPR010982">
    <property type="entry name" value="Lambda_DNA-bd_dom_sf"/>
</dbReference>
<sequence>MRTDSLLDSQDNDSISNRLGLRVRSFRKKQGLTLVQLSKKTNISVSTLSKIENHLLSPTYERLIDLAQGLGIHVSELFDVSSGEQQVSGRLTVTRKGEGRIHDTEQYTYEMLCTQLASKRMFPIYATIKAHDSVKLTEYQSHEGEEFLHVLDGSITLYTEFYEAIVLNSGDSCYLDSQMAHLIVANDEDAHIIWVASHPTIAST</sequence>
<dbReference type="EMBL" id="UGSB01000001">
    <property type="protein sequence ID" value="SUA50987.1"/>
    <property type="molecule type" value="Genomic_DNA"/>
</dbReference>
<dbReference type="InterPro" id="IPR013096">
    <property type="entry name" value="Cupin_2"/>
</dbReference>
<keyword evidence="1 4" id="KW-0238">DNA-binding</keyword>
<proteinExistence type="predicted"/>
<dbReference type="GO" id="GO:0005829">
    <property type="term" value="C:cytosol"/>
    <property type="evidence" value="ECO:0007669"/>
    <property type="project" value="TreeGrafter"/>
</dbReference>
<evidence type="ECO:0000259" key="2">
    <source>
        <dbReference type="PROSITE" id="PS50943"/>
    </source>
</evidence>
<dbReference type="RefSeq" id="WP_083907465.1">
    <property type="nucleotide sequence ID" value="NZ_CP065725.1"/>
</dbReference>
<dbReference type="SMART" id="SM00530">
    <property type="entry name" value="HTH_XRE"/>
    <property type="match status" value="1"/>
</dbReference>
<dbReference type="Proteomes" id="UP000594903">
    <property type="component" value="Chromosome"/>
</dbReference>
<reference evidence="3 6" key="2">
    <citation type="submission" date="2020-12" db="EMBL/GenBank/DDBJ databases">
        <title>FDA dAtabase for Regulatory Grade micrObial Sequences (FDA-ARGOS): Supporting development and validation of Infectious Disease Dx tests.</title>
        <authorList>
            <person name="Sproer C."/>
            <person name="Gronow S."/>
            <person name="Severitt S."/>
            <person name="Schroder I."/>
            <person name="Tallon L."/>
            <person name="Sadzewicz L."/>
            <person name="Zhao X."/>
            <person name="Boylan J."/>
            <person name="Ott S."/>
            <person name="Bowen H."/>
            <person name="Vavikolanu K."/>
            <person name="Mehta A."/>
            <person name="Aluvathingal J."/>
            <person name="Nadendla S."/>
            <person name="Lowell S."/>
            <person name="Myers T."/>
            <person name="Yan Y."/>
            <person name="Sichtig H."/>
        </authorList>
    </citation>
    <scope>NUCLEOTIDE SEQUENCE [LARGE SCALE GENOMIC DNA]</scope>
    <source>
        <strain evidence="3 6">FDAARGOS_872</strain>
    </source>
</reference>
<dbReference type="EMBL" id="CP065725">
    <property type="protein sequence ID" value="QPT40403.1"/>
    <property type="molecule type" value="Genomic_DNA"/>
</dbReference>
<dbReference type="AlphaFoldDB" id="A0A378XB77"/>
<dbReference type="Gene3D" id="1.10.260.40">
    <property type="entry name" value="lambda repressor-like DNA-binding domains"/>
    <property type="match status" value="1"/>
</dbReference>
<dbReference type="SUPFAM" id="SSF47413">
    <property type="entry name" value="lambda repressor-like DNA-binding domains"/>
    <property type="match status" value="1"/>
</dbReference>
<gene>
    <name evidence="3" type="ORF">I6G29_01935</name>
    <name evidence="4" type="ORF">NCTC11997_00435</name>
</gene>
<dbReference type="PANTHER" id="PTHR46797:SF20">
    <property type="entry name" value="BLR4304 PROTEIN"/>
    <property type="match status" value="1"/>
</dbReference>
<dbReference type="InterPro" id="IPR011051">
    <property type="entry name" value="RmlC_Cupin_sf"/>
</dbReference>
<name>A0A378XB77_9BURK</name>
<dbReference type="CDD" id="cd00093">
    <property type="entry name" value="HTH_XRE"/>
    <property type="match status" value="1"/>
</dbReference>
<evidence type="ECO:0000313" key="3">
    <source>
        <dbReference type="EMBL" id="QPT40403.1"/>
    </source>
</evidence>
<dbReference type="Gene3D" id="2.60.120.10">
    <property type="entry name" value="Jelly Rolls"/>
    <property type="match status" value="1"/>
</dbReference>
<reference evidence="4 5" key="1">
    <citation type="submission" date="2018-06" db="EMBL/GenBank/DDBJ databases">
        <authorList>
            <consortium name="Pathogen Informatics"/>
            <person name="Doyle S."/>
        </authorList>
    </citation>
    <scope>NUCLEOTIDE SEQUENCE [LARGE SCALE GENOMIC DNA]</scope>
    <source>
        <strain evidence="4 5">NCTC11997</strain>
    </source>
</reference>
<dbReference type="GO" id="GO:0003700">
    <property type="term" value="F:DNA-binding transcription factor activity"/>
    <property type="evidence" value="ECO:0007669"/>
    <property type="project" value="TreeGrafter"/>
</dbReference>
<dbReference type="Pfam" id="PF01381">
    <property type="entry name" value="HTH_3"/>
    <property type="match status" value="1"/>
</dbReference>
<dbReference type="SUPFAM" id="SSF51182">
    <property type="entry name" value="RmlC-like cupins"/>
    <property type="match status" value="1"/>
</dbReference>
<organism evidence="4 5">
    <name type="scientific">Oligella ureolytica</name>
    <dbReference type="NCBI Taxonomy" id="90244"/>
    <lineage>
        <taxon>Bacteria</taxon>
        <taxon>Pseudomonadati</taxon>
        <taxon>Pseudomonadota</taxon>
        <taxon>Betaproteobacteria</taxon>
        <taxon>Burkholderiales</taxon>
        <taxon>Alcaligenaceae</taxon>
        <taxon>Oligella</taxon>
    </lineage>
</organism>